<comment type="caution">
    <text evidence="1">The sequence shown here is derived from an EMBL/GenBank/DDBJ whole genome shotgun (WGS) entry which is preliminary data.</text>
</comment>
<keyword evidence="2" id="KW-1185">Reference proteome</keyword>
<dbReference type="AlphaFoldDB" id="A0AAW1T6G0"/>
<name>A0AAW1T6G0_9CHLO</name>
<dbReference type="Proteomes" id="UP001485043">
    <property type="component" value="Unassembled WGS sequence"/>
</dbReference>
<evidence type="ECO:0000313" key="1">
    <source>
        <dbReference type="EMBL" id="KAK9864245.1"/>
    </source>
</evidence>
<organism evidence="1 2">
    <name type="scientific">Apatococcus fuscideae</name>
    <dbReference type="NCBI Taxonomy" id="2026836"/>
    <lineage>
        <taxon>Eukaryota</taxon>
        <taxon>Viridiplantae</taxon>
        <taxon>Chlorophyta</taxon>
        <taxon>core chlorophytes</taxon>
        <taxon>Trebouxiophyceae</taxon>
        <taxon>Chlorellales</taxon>
        <taxon>Chlorellaceae</taxon>
        <taxon>Apatococcus</taxon>
    </lineage>
</organism>
<dbReference type="EMBL" id="JALJOV010000375">
    <property type="protein sequence ID" value="KAK9864245.1"/>
    <property type="molecule type" value="Genomic_DNA"/>
</dbReference>
<proteinExistence type="predicted"/>
<evidence type="ECO:0000313" key="2">
    <source>
        <dbReference type="Proteomes" id="UP001485043"/>
    </source>
</evidence>
<protein>
    <submittedName>
        <fullName evidence="1">Uncharacterized protein</fullName>
    </submittedName>
</protein>
<reference evidence="1 2" key="1">
    <citation type="journal article" date="2024" name="Nat. Commun.">
        <title>Phylogenomics reveals the evolutionary origins of lichenization in chlorophyte algae.</title>
        <authorList>
            <person name="Puginier C."/>
            <person name="Libourel C."/>
            <person name="Otte J."/>
            <person name="Skaloud P."/>
            <person name="Haon M."/>
            <person name="Grisel S."/>
            <person name="Petersen M."/>
            <person name="Berrin J.G."/>
            <person name="Delaux P.M."/>
            <person name="Dal Grande F."/>
            <person name="Keller J."/>
        </authorList>
    </citation>
    <scope>NUCLEOTIDE SEQUENCE [LARGE SCALE GENOMIC DNA]</scope>
    <source>
        <strain evidence="1 2">SAG 2523</strain>
    </source>
</reference>
<gene>
    <name evidence="1" type="ORF">WJX84_000923</name>
</gene>
<sequence length="71" mass="8073">MQKLFARFGRRGRADSSFETSAIFRSHFCLLSSYTPPSRGAPQLGNMAATDVANLKDLVARDLRRIRQRCR</sequence>
<accession>A0AAW1T6G0</accession>